<name>A0A8J5F9P6_ZINOF</name>
<dbReference type="Gene3D" id="1.10.10.60">
    <property type="entry name" value="Homeodomain-like"/>
    <property type="match status" value="1"/>
</dbReference>
<dbReference type="EMBL" id="JACMSC010000016">
    <property type="protein sequence ID" value="KAG6481823.1"/>
    <property type="molecule type" value="Genomic_DNA"/>
</dbReference>
<evidence type="ECO:0000256" key="4">
    <source>
        <dbReference type="ARBA" id="ARBA00023125"/>
    </source>
</evidence>
<dbReference type="SUPFAM" id="SSF46689">
    <property type="entry name" value="Homeodomain-like"/>
    <property type="match status" value="1"/>
</dbReference>
<dbReference type="PRINTS" id="PR00031">
    <property type="entry name" value="HTHREPRESSR"/>
</dbReference>
<sequence length="253" mass="29055">MTTRKLTTTLSVGFRKDLLEKKKTTARFLLCWKLPAFSTTLAGRSFEPSSVSLFFQPNLFPLMEEEEECNTRLALGIGGYGLKNNARNCTSALHFDALFPIQFKEEQEELDEGISGKETSNCSSERHSAGARKKLKLTREQVMLLEESFSEHSSLNTKQKQELGERLGIQPRQVEVWFQNRRARTKTKQMEVDYDYLKRSCERLNEENRRLKKELMQLVKSTTMAVVVCSSCERMAGARKSVVVDGLVLRRRT</sequence>
<keyword evidence="4 7" id="KW-0238">DNA-binding</keyword>
<comment type="subcellular location">
    <subcellularLocation>
        <location evidence="1 7 8">Nucleus</location>
    </subcellularLocation>
</comment>
<evidence type="ECO:0000256" key="8">
    <source>
        <dbReference type="RuleBase" id="RU000682"/>
    </source>
</evidence>
<evidence type="ECO:0000256" key="6">
    <source>
        <dbReference type="ARBA" id="ARBA00023163"/>
    </source>
</evidence>
<evidence type="ECO:0000313" key="12">
    <source>
        <dbReference type="EMBL" id="KAG6481823.1"/>
    </source>
</evidence>
<dbReference type="InterPro" id="IPR050762">
    <property type="entry name" value="HD-ZIP_Homeobox_LZ_Class_II"/>
</dbReference>
<keyword evidence="5 7" id="KW-0371">Homeobox</keyword>
<reference evidence="12 13" key="1">
    <citation type="submission" date="2020-08" db="EMBL/GenBank/DDBJ databases">
        <title>Plant Genome Project.</title>
        <authorList>
            <person name="Zhang R.-G."/>
        </authorList>
    </citation>
    <scope>NUCLEOTIDE SEQUENCE [LARGE SCALE GENOMIC DNA]</scope>
    <source>
        <tissue evidence="12">Rhizome</tissue>
    </source>
</reference>
<feature type="domain" description="Homeobox" evidence="11">
    <location>
        <begin position="128"/>
        <end position="188"/>
    </location>
</feature>
<dbReference type="SMART" id="SM00389">
    <property type="entry name" value="HOX"/>
    <property type="match status" value="1"/>
</dbReference>
<keyword evidence="9" id="KW-0175">Coiled coil</keyword>
<dbReference type="PROSITE" id="PS50071">
    <property type="entry name" value="HOMEOBOX_2"/>
    <property type="match status" value="1"/>
</dbReference>
<evidence type="ECO:0000256" key="2">
    <source>
        <dbReference type="ARBA" id="ARBA00006074"/>
    </source>
</evidence>
<keyword evidence="7 8" id="KW-0539">Nucleus</keyword>
<dbReference type="Pfam" id="PF02183">
    <property type="entry name" value="HALZ"/>
    <property type="match status" value="1"/>
</dbReference>
<evidence type="ECO:0000256" key="10">
    <source>
        <dbReference type="SAM" id="MobiDB-lite"/>
    </source>
</evidence>
<comment type="similarity">
    <text evidence="2">Belongs to the HD-ZIP homeobox family. Class II subfamily.</text>
</comment>
<protein>
    <recommendedName>
        <fullName evidence="11">Homeobox domain-containing protein</fullName>
    </recommendedName>
</protein>
<evidence type="ECO:0000256" key="3">
    <source>
        <dbReference type="ARBA" id="ARBA00023015"/>
    </source>
</evidence>
<evidence type="ECO:0000256" key="7">
    <source>
        <dbReference type="PROSITE-ProRule" id="PRU00108"/>
    </source>
</evidence>
<evidence type="ECO:0000313" key="13">
    <source>
        <dbReference type="Proteomes" id="UP000734854"/>
    </source>
</evidence>
<keyword evidence="3" id="KW-0805">Transcription regulation</keyword>
<accession>A0A8J5F9P6</accession>
<evidence type="ECO:0000256" key="1">
    <source>
        <dbReference type="ARBA" id="ARBA00004123"/>
    </source>
</evidence>
<feature type="DNA-binding region" description="Homeobox" evidence="7">
    <location>
        <begin position="130"/>
        <end position="189"/>
    </location>
</feature>
<evidence type="ECO:0000256" key="5">
    <source>
        <dbReference type="ARBA" id="ARBA00023155"/>
    </source>
</evidence>
<evidence type="ECO:0000259" key="11">
    <source>
        <dbReference type="PROSITE" id="PS50071"/>
    </source>
</evidence>
<dbReference type="GO" id="GO:0005634">
    <property type="term" value="C:nucleus"/>
    <property type="evidence" value="ECO:0007669"/>
    <property type="project" value="UniProtKB-SubCell"/>
</dbReference>
<dbReference type="GO" id="GO:0006355">
    <property type="term" value="P:regulation of DNA-templated transcription"/>
    <property type="evidence" value="ECO:0007669"/>
    <property type="project" value="InterPro"/>
</dbReference>
<proteinExistence type="inferred from homology"/>
<dbReference type="GO" id="GO:0043565">
    <property type="term" value="F:sequence-specific DNA binding"/>
    <property type="evidence" value="ECO:0007669"/>
    <property type="project" value="InterPro"/>
</dbReference>
<dbReference type="InterPro" id="IPR000047">
    <property type="entry name" value="HTH_motif"/>
</dbReference>
<dbReference type="PANTHER" id="PTHR45714">
    <property type="entry name" value="HOMEOBOX-LEUCINE ZIPPER PROTEIN HAT14"/>
    <property type="match status" value="1"/>
</dbReference>
<keyword evidence="6" id="KW-0804">Transcription</keyword>
<dbReference type="AlphaFoldDB" id="A0A8J5F9P6"/>
<gene>
    <name evidence="12" type="ORF">ZIOFF_058444</name>
</gene>
<dbReference type="SMART" id="SM00340">
    <property type="entry name" value="HALZ"/>
    <property type="match status" value="1"/>
</dbReference>
<evidence type="ECO:0000256" key="9">
    <source>
        <dbReference type="SAM" id="Coils"/>
    </source>
</evidence>
<dbReference type="Proteomes" id="UP000734854">
    <property type="component" value="Unassembled WGS sequence"/>
</dbReference>
<keyword evidence="13" id="KW-1185">Reference proteome</keyword>
<dbReference type="InterPro" id="IPR009057">
    <property type="entry name" value="Homeodomain-like_sf"/>
</dbReference>
<dbReference type="PANTHER" id="PTHR45714:SF34">
    <property type="entry name" value="HOMEOBOX-LEUCINE ZIPPER PROTEIN HAT9"/>
    <property type="match status" value="1"/>
</dbReference>
<dbReference type="InterPro" id="IPR001356">
    <property type="entry name" value="HD"/>
</dbReference>
<feature type="region of interest" description="Disordered" evidence="10">
    <location>
        <begin position="112"/>
        <end position="131"/>
    </location>
</feature>
<dbReference type="Pfam" id="PF00046">
    <property type="entry name" value="Homeodomain"/>
    <property type="match status" value="1"/>
</dbReference>
<dbReference type="InterPro" id="IPR003106">
    <property type="entry name" value="Leu_zip_homeo"/>
</dbReference>
<dbReference type="CDD" id="cd00086">
    <property type="entry name" value="homeodomain"/>
    <property type="match status" value="1"/>
</dbReference>
<comment type="caution">
    <text evidence="12">The sequence shown here is derived from an EMBL/GenBank/DDBJ whole genome shotgun (WGS) entry which is preliminary data.</text>
</comment>
<feature type="coiled-coil region" evidence="9">
    <location>
        <begin position="194"/>
        <end position="221"/>
    </location>
</feature>
<organism evidence="12 13">
    <name type="scientific">Zingiber officinale</name>
    <name type="common">Ginger</name>
    <name type="synonym">Amomum zingiber</name>
    <dbReference type="NCBI Taxonomy" id="94328"/>
    <lineage>
        <taxon>Eukaryota</taxon>
        <taxon>Viridiplantae</taxon>
        <taxon>Streptophyta</taxon>
        <taxon>Embryophyta</taxon>
        <taxon>Tracheophyta</taxon>
        <taxon>Spermatophyta</taxon>
        <taxon>Magnoliopsida</taxon>
        <taxon>Liliopsida</taxon>
        <taxon>Zingiberales</taxon>
        <taxon>Zingiberaceae</taxon>
        <taxon>Zingiber</taxon>
    </lineage>
</organism>